<organism evidence="1 2">
    <name type="scientific">Roseovarius ramblicola</name>
    <dbReference type="NCBI Taxonomy" id="2022336"/>
    <lineage>
        <taxon>Bacteria</taxon>
        <taxon>Pseudomonadati</taxon>
        <taxon>Pseudomonadota</taxon>
        <taxon>Alphaproteobacteria</taxon>
        <taxon>Rhodobacterales</taxon>
        <taxon>Roseobacteraceae</taxon>
        <taxon>Roseovarius</taxon>
    </lineage>
</organism>
<reference evidence="1 2" key="1">
    <citation type="submission" date="2024-09" db="EMBL/GenBank/DDBJ databases">
        <authorList>
            <person name="Sun Q."/>
            <person name="Mori K."/>
        </authorList>
    </citation>
    <scope>NUCLEOTIDE SEQUENCE [LARGE SCALE GENOMIC DNA]</scope>
    <source>
        <strain evidence="1 2">CECT 9424</strain>
    </source>
</reference>
<protein>
    <recommendedName>
        <fullName evidence="3">Enoyl-CoA hydratase</fullName>
    </recommendedName>
</protein>
<proteinExistence type="predicted"/>
<dbReference type="Proteomes" id="UP001589670">
    <property type="component" value="Unassembled WGS sequence"/>
</dbReference>
<name>A0ABV5HY66_9RHOB</name>
<dbReference type="RefSeq" id="WP_377068207.1">
    <property type="nucleotide sequence ID" value="NZ_JBHMEC010000009.1"/>
</dbReference>
<accession>A0ABV5HY66</accession>
<sequence length="46" mass="4966">MYLASETLTRETVADAPDPAAALHRSVAITLAERPDRTNKLLGNQS</sequence>
<evidence type="ECO:0000313" key="2">
    <source>
        <dbReference type="Proteomes" id="UP001589670"/>
    </source>
</evidence>
<dbReference type="EMBL" id="JBHMEC010000009">
    <property type="protein sequence ID" value="MFB9149370.1"/>
    <property type="molecule type" value="Genomic_DNA"/>
</dbReference>
<gene>
    <name evidence="1" type="ORF">ACFFU4_06340</name>
</gene>
<comment type="caution">
    <text evidence="1">The sequence shown here is derived from an EMBL/GenBank/DDBJ whole genome shotgun (WGS) entry which is preliminary data.</text>
</comment>
<evidence type="ECO:0000313" key="1">
    <source>
        <dbReference type="EMBL" id="MFB9149370.1"/>
    </source>
</evidence>
<evidence type="ECO:0008006" key="3">
    <source>
        <dbReference type="Google" id="ProtNLM"/>
    </source>
</evidence>
<keyword evidence="2" id="KW-1185">Reference proteome</keyword>